<evidence type="ECO:0000256" key="8">
    <source>
        <dbReference type="ARBA" id="ARBA00048679"/>
    </source>
</evidence>
<feature type="compositionally biased region" description="Low complexity" evidence="10">
    <location>
        <begin position="620"/>
        <end position="629"/>
    </location>
</feature>
<evidence type="ECO:0000256" key="2">
    <source>
        <dbReference type="ARBA" id="ARBA00022527"/>
    </source>
</evidence>
<dbReference type="InterPro" id="IPR005543">
    <property type="entry name" value="PASTA_dom"/>
</dbReference>
<dbReference type="SMART" id="SM00740">
    <property type="entry name" value="PASTA"/>
    <property type="match status" value="3"/>
</dbReference>
<dbReference type="SUPFAM" id="SSF56112">
    <property type="entry name" value="Protein kinase-like (PK-like)"/>
    <property type="match status" value="1"/>
</dbReference>
<protein>
    <recommendedName>
        <fullName evidence="1">non-specific serine/threonine protein kinase</fullName>
        <ecNumber evidence="1">2.7.11.1</ecNumber>
    </recommendedName>
</protein>
<evidence type="ECO:0000256" key="1">
    <source>
        <dbReference type="ARBA" id="ARBA00012513"/>
    </source>
</evidence>
<feature type="domain" description="PASTA" evidence="13">
    <location>
        <begin position="360"/>
        <end position="427"/>
    </location>
</feature>
<feature type="region of interest" description="Disordered" evidence="10">
    <location>
        <begin position="566"/>
        <end position="709"/>
    </location>
</feature>
<dbReference type="GO" id="GO:0004674">
    <property type="term" value="F:protein serine/threonine kinase activity"/>
    <property type="evidence" value="ECO:0007669"/>
    <property type="project" value="UniProtKB-KW"/>
</dbReference>
<dbReference type="FunFam" id="3.30.200.20:FF:000035">
    <property type="entry name" value="Serine/threonine protein kinase Stk1"/>
    <property type="match status" value="1"/>
</dbReference>
<dbReference type="Pfam" id="PF00069">
    <property type="entry name" value="Pkinase"/>
    <property type="match status" value="1"/>
</dbReference>
<dbReference type="PROSITE" id="PS51178">
    <property type="entry name" value="PASTA"/>
    <property type="match status" value="3"/>
</dbReference>
<keyword evidence="4 9" id="KW-0547">Nucleotide-binding</keyword>
<evidence type="ECO:0000256" key="6">
    <source>
        <dbReference type="ARBA" id="ARBA00022840"/>
    </source>
</evidence>
<keyword evidence="5 14" id="KW-0418">Kinase</keyword>
<feature type="domain" description="PASTA" evidence="13">
    <location>
        <begin position="428"/>
        <end position="498"/>
    </location>
</feature>
<dbReference type="PANTHER" id="PTHR43289">
    <property type="entry name" value="MITOGEN-ACTIVATED PROTEIN KINASE KINASE KINASE 20-RELATED"/>
    <property type="match status" value="1"/>
</dbReference>
<dbReference type="InterPro" id="IPR000719">
    <property type="entry name" value="Prot_kinase_dom"/>
</dbReference>
<dbReference type="InterPro" id="IPR008271">
    <property type="entry name" value="Ser/Thr_kinase_AS"/>
</dbReference>
<keyword evidence="11" id="KW-0472">Membrane</keyword>
<feature type="transmembrane region" description="Helical" evidence="11">
    <location>
        <begin position="338"/>
        <end position="357"/>
    </location>
</feature>
<dbReference type="AlphaFoldDB" id="A0AAF0I784"/>
<dbReference type="SMART" id="SM00220">
    <property type="entry name" value="S_TKc"/>
    <property type="match status" value="1"/>
</dbReference>
<dbReference type="Gene3D" id="1.10.510.10">
    <property type="entry name" value="Transferase(Phosphotransferase) domain 1"/>
    <property type="match status" value="1"/>
</dbReference>
<dbReference type="CDD" id="cd14014">
    <property type="entry name" value="STKc_PknB_like"/>
    <property type="match status" value="1"/>
</dbReference>
<dbReference type="InterPro" id="IPR011009">
    <property type="entry name" value="Kinase-like_dom_sf"/>
</dbReference>
<evidence type="ECO:0000256" key="4">
    <source>
        <dbReference type="ARBA" id="ARBA00022741"/>
    </source>
</evidence>
<dbReference type="PROSITE" id="PS00108">
    <property type="entry name" value="PROTEIN_KINASE_ST"/>
    <property type="match status" value="1"/>
</dbReference>
<gene>
    <name evidence="14" type="primary">pknB</name>
    <name evidence="14" type="ORF">OL234_09425</name>
</gene>
<evidence type="ECO:0000256" key="3">
    <source>
        <dbReference type="ARBA" id="ARBA00022679"/>
    </source>
</evidence>
<keyword evidence="11" id="KW-1133">Transmembrane helix</keyword>
<name>A0AAF0I784_9ENTE</name>
<evidence type="ECO:0000313" key="15">
    <source>
        <dbReference type="Proteomes" id="UP001179647"/>
    </source>
</evidence>
<organism evidence="14 15">
    <name type="scientific">Vagococcus intermedius</name>
    <dbReference type="NCBI Taxonomy" id="2991418"/>
    <lineage>
        <taxon>Bacteria</taxon>
        <taxon>Bacillati</taxon>
        <taxon>Bacillota</taxon>
        <taxon>Bacilli</taxon>
        <taxon>Lactobacillales</taxon>
        <taxon>Enterococcaceae</taxon>
        <taxon>Vagococcus</taxon>
    </lineage>
</organism>
<evidence type="ECO:0000256" key="5">
    <source>
        <dbReference type="ARBA" id="ARBA00022777"/>
    </source>
</evidence>
<dbReference type="NCBIfam" id="NF033483">
    <property type="entry name" value="PknB_PASTA_kin"/>
    <property type="match status" value="1"/>
</dbReference>
<dbReference type="PROSITE" id="PS50011">
    <property type="entry name" value="PROTEIN_KINASE_DOM"/>
    <property type="match status" value="1"/>
</dbReference>
<proteinExistence type="predicted"/>
<dbReference type="PROSITE" id="PS00107">
    <property type="entry name" value="PROTEIN_KINASE_ATP"/>
    <property type="match status" value="1"/>
</dbReference>
<comment type="catalytic activity">
    <reaction evidence="7">
        <text>L-threonyl-[protein] + ATP = O-phospho-L-threonyl-[protein] + ADP + H(+)</text>
        <dbReference type="Rhea" id="RHEA:46608"/>
        <dbReference type="Rhea" id="RHEA-COMP:11060"/>
        <dbReference type="Rhea" id="RHEA-COMP:11605"/>
        <dbReference type="ChEBI" id="CHEBI:15378"/>
        <dbReference type="ChEBI" id="CHEBI:30013"/>
        <dbReference type="ChEBI" id="CHEBI:30616"/>
        <dbReference type="ChEBI" id="CHEBI:61977"/>
        <dbReference type="ChEBI" id="CHEBI:456216"/>
        <dbReference type="EC" id="2.7.11.1"/>
    </reaction>
</comment>
<evidence type="ECO:0000256" key="7">
    <source>
        <dbReference type="ARBA" id="ARBA00047899"/>
    </source>
</evidence>
<keyword evidence="11" id="KW-0812">Transmembrane</keyword>
<comment type="catalytic activity">
    <reaction evidence="8">
        <text>L-seryl-[protein] + ATP = O-phospho-L-seryl-[protein] + ADP + H(+)</text>
        <dbReference type="Rhea" id="RHEA:17989"/>
        <dbReference type="Rhea" id="RHEA-COMP:9863"/>
        <dbReference type="Rhea" id="RHEA-COMP:11604"/>
        <dbReference type="ChEBI" id="CHEBI:15378"/>
        <dbReference type="ChEBI" id="CHEBI:29999"/>
        <dbReference type="ChEBI" id="CHEBI:30616"/>
        <dbReference type="ChEBI" id="CHEBI:83421"/>
        <dbReference type="ChEBI" id="CHEBI:456216"/>
        <dbReference type="EC" id="2.7.11.1"/>
    </reaction>
</comment>
<feature type="binding site" evidence="9">
    <location>
        <position position="41"/>
    </location>
    <ligand>
        <name>ATP</name>
        <dbReference type="ChEBI" id="CHEBI:30616"/>
    </ligand>
</feature>
<dbReference type="EC" id="2.7.11.1" evidence="1"/>
<dbReference type="Pfam" id="PF03793">
    <property type="entry name" value="PASTA"/>
    <property type="match status" value="3"/>
</dbReference>
<evidence type="ECO:0000256" key="9">
    <source>
        <dbReference type="PROSITE-ProRule" id="PRU10141"/>
    </source>
</evidence>
<feature type="compositionally biased region" description="Low complexity" evidence="10">
    <location>
        <begin position="599"/>
        <end position="613"/>
    </location>
</feature>
<evidence type="ECO:0000313" key="14">
    <source>
        <dbReference type="EMBL" id="WEG73170.1"/>
    </source>
</evidence>
<dbReference type="FunFam" id="1.10.510.10:FF:000021">
    <property type="entry name" value="Serine/threonine protein kinase"/>
    <property type="match status" value="1"/>
</dbReference>
<evidence type="ECO:0000256" key="11">
    <source>
        <dbReference type="SAM" id="Phobius"/>
    </source>
</evidence>
<dbReference type="KEGG" id="vie:OL234_09425"/>
<dbReference type="EMBL" id="CP110232">
    <property type="protein sequence ID" value="WEG73170.1"/>
    <property type="molecule type" value="Genomic_DNA"/>
</dbReference>
<sequence length="709" mass="78337">MIDIGSMINERYRIIGNIGNGGMANVFLANDLILDREVAIKVLRFDFQDDQDAIRRFQREALAASELDHPNIVGVYDVGEEDGMQYLVMEYVRGTDLKKYIQTHQTIPLTEVVSIMSQILEGTALAHEHSIVHRDLKPQNILLDDYGNVKIADFGIAIALSETSLTQTNTLLGSVHYLSPEQARGSMATRQSDLYALGIILYELIMGTVPFEGESAVSIALKHFQSDVPSVRAANPVIPQALENVIYHATAKETADRYMTADEMRQDLETSLEPARYGEAVYEPTSMNEETKVLPSELPDEMPESFRHMAPPVGSLDKTTSFVQFDEPPMEKKKKKRWWLWLLPIVALGILLLFFIFKPTPSRVVPDVEGKSVAQATQLINDKKLKINSEVEEVTDDQIPAGKVVKTEPESSLKVKEKTEITLYISKGPKTIKIDDFADMPYKDAERKLKDLGFSKEQIEISKETDEKVSEGHIISQRPLPNKKLNPKKDQIELIVSEGPGPVSLRSMIGYTKSEAQTYLESKGLVYGGETYLYSEEMSEGHIIAHTPEAKSEVNVGDTVSVVISLGKEPVEPKPVEPTPVTPTPDSEPATSHSESIEESQNSESVEEPQSSESTEETESSTASDSSSASREEPKESPTSDSETPVISVPEESKEPDKSEESSEVQESSDTPEAKEETQGAPGTADSAPEKVEADANQKDNQLDIAKGH</sequence>
<dbReference type="Gene3D" id="3.30.10.20">
    <property type="match status" value="3"/>
</dbReference>
<keyword evidence="6 9" id="KW-0067">ATP-binding</keyword>
<evidence type="ECO:0000256" key="10">
    <source>
        <dbReference type="SAM" id="MobiDB-lite"/>
    </source>
</evidence>
<dbReference type="Gene3D" id="3.30.200.20">
    <property type="entry name" value="Phosphorylase Kinase, domain 1"/>
    <property type="match status" value="1"/>
</dbReference>
<dbReference type="RefSeq" id="WP_275468973.1">
    <property type="nucleotide sequence ID" value="NZ_CP110232.1"/>
</dbReference>
<keyword evidence="15" id="KW-1185">Reference proteome</keyword>
<dbReference type="PANTHER" id="PTHR43289:SF34">
    <property type="entry name" value="SERINE_THREONINE-PROTEIN KINASE YBDM-RELATED"/>
    <property type="match status" value="1"/>
</dbReference>
<feature type="compositionally biased region" description="Basic and acidic residues" evidence="10">
    <location>
        <begin position="651"/>
        <end position="661"/>
    </location>
</feature>
<dbReference type="CDD" id="cd06577">
    <property type="entry name" value="PASTA_pknB"/>
    <property type="match status" value="3"/>
</dbReference>
<keyword evidence="2" id="KW-0723">Serine/threonine-protein kinase</keyword>
<accession>A0AAF0I784</accession>
<feature type="domain" description="Protein kinase" evidence="12">
    <location>
        <begin position="12"/>
        <end position="272"/>
    </location>
</feature>
<dbReference type="GO" id="GO:0005524">
    <property type="term" value="F:ATP binding"/>
    <property type="evidence" value="ECO:0007669"/>
    <property type="project" value="UniProtKB-UniRule"/>
</dbReference>
<dbReference type="InterPro" id="IPR017441">
    <property type="entry name" value="Protein_kinase_ATP_BS"/>
</dbReference>
<feature type="compositionally biased region" description="Basic and acidic residues" evidence="10">
    <location>
        <begin position="688"/>
        <end position="709"/>
    </location>
</feature>
<evidence type="ECO:0000259" key="13">
    <source>
        <dbReference type="PROSITE" id="PS51178"/>
    </source>
</evidence>
<dbReference type="Proteomes" id="UP001179647">
    <property type="component" value="Chromosome"/>
</dbReference>
<keyword evidence="3" id="KW-0808">Transferase</keyword>
<evidence type="ECO:0000259" key="12">
    <source>
        <dbReference type="PROSITE" id="PS50011"/>
    </source>
</evidence>
<reference evidence="14" key="1">
    <citation type="submission" date="2022-10" db="EMBL/GenBank/DDBJ databases">
        <title>Vagococcus sp. isolated from poultry meat.</title>
        <authorList>
            <person name="Johansson P."/>
            <person name="Bjorkroth J."/>
        </authorList>
    </citation>
    <scope>NUCLEOTIDE SEQUENCE</scope>
    <source>
        <strain evidence="14">STAA11</strain>
    </source>
</reference>
<feature type="domain" description="PASTA" evidence="13">
    <location>
        <begin position="499"/>
        <end position="566"/>
    </location>
</feature>